<keyword evidence="9 17" id="KW-0671">Queuosine biosynthesis</keyword>
<dbReference type="GO" id="GO:0052693">
    <property type="term" value="F:epoxyqueuosine reductase activity"/>
    <property type="evidence" value="ECO:0007669"/>
    <property type="project" value="UniProtKB-UniRule"/>
</dbReference>
<evidence type="ECO:0000256" key="16">
    <source>
        <dbReference type="ARBA" id="ARBA00047415"/>
    </source>
</evidence>
<keyword evidence="12 17" id="KW-0411">Iron-sulfur</keyword>
<dbReference type="HAMAP" id="MF_02089">
    <property type="entry name" value="QueH"/>
    <property type="match status" value="1"/>
</dbReference>
<accession>A0A235BYA3</accession>
<comment type="caution">
    <text evidence="18">The sequence shown here is derived from an EMBL/GenBank/DDBJ whole genome shotgun (WGS) entry which is preliminary data.</text>
</comment>
<dbReference type="PANTHER" id="PTHR36701:SF1">
    <property type="entry name" value="EPOXYQUEUOSINE REDUCTASE QUEH"/>
    <property type="match status" value="1"/>
</dbReference>
<evidence type="ECO:0000256" key="5">
    <source>
        <dbReference type="ARBA" id="ARBA00016895"/>
    </source>
</evidence>
<evidence type="ECO:0000256" key="3">
    <source>
        <dbReference type="ARBA" id="ARBA00008207"/>
    </source>
</evidence>
<proteinExistence type="inferred from homology"/>
<reference evidence="18 19" key="1">
    <citation type="submission" date="2017-07" db="EMBL/GenBank/DDBJ databases">
        <title>Recovery of genomes from metagenomes via a dereplication, aggregation, and scoring strategy.</title>
        <authorList>
            <person name="Sieber C.M."/>
            <person name="Probst A.J."/>
            <person name="Sharrar A."/>
            <person name="Thomas B.C."/>
            <person name="Hess M."/>
            <person name="Tringe S.G."/>
            <person name="Banfield J.F."/>
        </authorList>
    </citation>
    <scope>NUCLEOTIDE SEQUENCE [LARGE SCALE GENOMIC DNA]</scope>
    <source>
        <strain evidence="18">JGI_Cruoil_03_51_56</strain>
    </source>
</reference>
<dbReference type="GO" id="GO:0051539">
    <property type="term" value="F:4 iron, 4 sulfur cluster binding"/>
    <property type="evidence" value="ECO:0007669"/>
    <property type="project" value="UniProtKB-UniRule"/>
</dbReference>
<feature type="binding site" evidence="17">
    <location>
        <position position="20"/>
    </location>
    <ligand>
        <name>[4Fe-4S] cluster</name>
        <dbReference type="ChEBI" id="CHEBI:49883"/>
    </ligand>
</feature>
<evidence type="ECO:0000256" key="10">
    <source>
        <dbReference type="ARBA" id="ARBA00023002"/>
    </source>
</evidence>
<keyword evidence="13 17" id="KW-1015">Disulfide bond</keyword>
<protein>
    <recommendedName>
        <fullName evidence="5 17">Epoxyqueuosine reductase QueH</fullName>
        <ecNumber evidence="4 17">1.17.99.6</ecNumber>
    </recommendedName>
    <alternativeName>
        <fullName evidence="15 17">Queuosine biosynthesis protein QueH</fullName>
    </alternativeName>
</protein>
<evidence type="ECO:0000256" key="14">
    <source>
        <dbReference type="ARBA" id="ARBA00023284"/>
    </source>
</evidence>
<dbReference type="PANTHER" id="PTHR36701">
    <property type="entry name" value="EPOXYQUEUOSINE REDUCTASE QUEH"/>
    <property type="match status" value="1"/>
</dbReference>
<gene>
    <name evidence="17" type="primary">queH</name>
    <name evidence="18" type="ORF">CH330_00465</name>
</gene>
<keyword evidence="14 17" id="KW-0676">Redox-active center</keyword>
<feature type="binding site" evidence="17">
    <location>
        <position position="101"/>
    </location>
    <ligand>
        <name>[4Fe-4S] cluster</name>
        <dbReference type="ChEBI" id="CHEBI:49883"/>
    </ligand>
</feature>
<feature type="binding site" evidence="17">
    <location>
        <position position="98"/>
    </location>
    <ligand>
        <name>[4Fe-4S] cluster</name>
        <dbReference type="ChEBI" id="CHEBI:49883"/>
    </ligand>
</feature>
<organism evidence="18 19">
    <name type="scientific">candidate division WOR-3 bacterium JGI_Cruoil_03_51_56</name>
    <dbReference type="NCBI Taxonomy" id="1973747"/>
    <lineage>
        <taxon>Bacteria</taxon>
        <taxon>Bacteria division WOR-3</taxon>
    </lineage>
</organism>
<evidence type="ECO:0000256" key="8">
    <source>
        <dbReference type="ARBA" id="ARBA00022723"/>
    </source>
</evidence>
<dbReference type="AlphaFoldDB" id="A0A235BYA3"/>
<evidence type="ECO:0000256" key="2">
    <source>
        <dbReference type="ARBA" id="ARBA00004691"/>
    </source>
</evidence>
<dbReference type="GO" id="GO:0046872">
    <property type="term" value="F:metal ion binding"/>
    <property type="evidence" value="ECO:0007669"/>
    <property type="project" value="UniProtKB-KW"/>
</dbReference>
<keyword evidence="10 17" id="KW-0560">Oxidoreductase</keyword>
<name>A0A235BYA3_UNCW3</name>
<evidence type="ECO:0000256" key="15">
    <source>
        <dbReference type="ARBA" id="ARBA00031446"/>
    </source>
</evidence>
<feature type="binding site" evidence="17">
    <location>
        <position position="21"/>
    </location>
    <ligand>
        <name>[4Fe-4S] cluster</name>
        <dbReference type="ChEBI" id="CHEBI:49883"/>
    </ligand>
</feature>
<comment type="similarity">
    <text evidence="3 17">Belongs to the QueH family.</text>
</comment>
<comment type="function">
    <text evidence="1 17">Catalyzes the conversion of epoxyqueuosine (oQ) to queuosine (Q), which is a hypermodified base found in the wobble positions of tRNA(Asp), tRNA(Asn), tRNA(His) and tRNA(Tyr).</text>
</comment>
<dbReference type="UniPathway" id="UPA00392"/>
<keyword evidence="7 17" id="KW-0819">tRNA processing</keyword>
<dbReference type="GO" id="GO:0008616">
    <property type="term" value="P:tRNA queuosine(34) biosynthetic process"/>
    <property type="evidence" value="ECO:0007669"/>
    <property type="project" value="UniProtKB-UniRule"/>
</dbReference>
<dbReference type="EMBL" id="NOZP01000009">
    <property type="protein sequence ID" value="OYD17333.1"/>
    <property type="molecule type" value="Genomic_DNA"/>
</dbReference>
<evidence type="ECO:0000256" key="12">
    <source>
        <dbReference type="ARBA" id="ARBA00023014"/>
    </source>
</evidence>
<comment type="pathway">
    <text evidence="2 17">tRNA modification; tRNA-queuosine biosynthesis.</text>
</comment>
<dbReference type="Pfam" id="PF02677">
    <property type="entry name" value="QueH"/>
    <property type="match status" value="1"/>
</dbReference>
<dbReference type="InterPro" id="IPR003828">
    <property type="entry name" value="QueH"/>
</dbReference>
<feature type="disulfide bond" description="Redox-active" evidence="17">
    <location>
        <begin position="180"/>
        <end position="182"/>
    </location>
</feature>
<evidence type="ECO:0000313" key="19">
    <source>
        <dbReference type="Proteomes" id="UP000215559"/>
    </source>
</evidence>
<comment type="catalytic activity">
    <reaction evidence="16 17">
        <text>epoxyqueuosine(34) in tRNA + AH2 = queuosine(34) in tRNA + A + H2O</text>
        <dbReference type="Rhea" id="RHEA:32159"/>
        <dbReference type="Rhea" id="RHEA-COMP:18571"/>
        <dbReference type="Rhea" id="RHEA-COMP:18582"/>
        <dbReference type="ChEBI" id="CHEBI:13193"/>
        <dbReference type="ChEBI" id="CHEBI:15377"/>
        <dbReference type="ChEBI" id="CHEBI:17499"/>
        <dbReference type="ChEBI" id="CHEBI:194431"/>
        <dbReference type="ChEBI" id="CHEBI:194443"/>
        <dbReference type="EC" id="1.17.99.6"/>
    </reaction>
</comment>
<sequence>MVETDVQSIVETESLLLHICCAPCATEVIHRLENNYDIIGFFYNPNIFPEKEYQKRLIEVQRLSALWHLPLDVGEYDHDRFLEMVKGLEKEPEGGKRCQVCYRMRLEQTAMKAKGNGCQVIATTLTISPHKRAAVINPIGREVCSQYGLRFLEGDWKKRDGFKHSVEISKGLGLYRQDYCGCEFSLRERQHP</sequence>
<evidence type="ECO:0000256" key="11">
    <source>
        <dbReference type="ARBA" id="ARBA00023004"/>
    </source>
</evidence>
<keyword evidence="6 17" id="KW-0004">4Fe-4S</keyword>
<evidence type="ECO:0000313" key="18">
    <source>
        <dbReference type="EMBL" id="OYD17333.1"/>
    </source>
</evidence>
<evidence type="ECO:0000256" key="1">
    <source>
        <dbReference type="ARBA" id="ARBA00002268"/>
    </source>
</evidence>
<dbReference type="Proteomes" id="UP000215559">
    <property type="component" value="Unassembled WGS sequence"/>
</dbReference>
<evidence type="ECO:0000256" key="6">
    <source>
        <dbReference type="ARBA" id="ARBA00022485"/>
    </source>
</evidence>
<evidence type="ECO:0000256" key="4">
    <source>
        <dbReference type="ARBA" id="ARBA00012622"/>
    </source>
</evidence>
<keyword evidence="8 17" id="KW-0479">Metal-binding</keyword>
<evidence type="ECO:0000256" key="13">
    <source>
        <dbReference type="ARBA" id="ARBA00023157"/>
    </source>
</evidence>
<evidence type="ECO:0000256" key="17">
    <source>
        <dbReference type="HAMAP-Rule" id="MF_02089"/>
    </source>
</evidence>
<evidence type="ECO:0000256" key="7">
    <source>
        <dbReference type="ARBA" id="ARBA00022694"/>
    </source>
</evidence>
<evidence type="ECO:0000256" key="9">
    <source>
        <dbReference type="ARBA" id="ARBA00022785"/>
    </source>
</evidence>
<dbReference type="EC" id="1.17.99.6" evidence="4 17"/>
<keyword evidence="11 17" id="KW-0408">Iron</keyword>